<proteinExistence type="predicted"/>
<evidence type="ECO:0000313" key="2">
    <source>
        <dbReference type="Proteomes" id="UP000024635"/>
    </source>
</evidence>
<organism evidence="1 2">
    <name type="scientific">Ancylostoma ceylanicum</name>
    <dbReference type="NCBI Taxonomy" id="53326"/>
    <lineage>
        <taxon>Eukaryota</taxon>
        <taxon>Metazoa</taxon>
        <taxon>Ecdysozoa</taxon>
        <taxon>Nematoda</taxon>
        <taxon>Chromadorea</taxon>
        <taxon>Rhabditida</taxon>
        <taxon>Rhabditina</taxon>
        <taxon>Rhabditomorpha</taxon>
        <taxon>Strongyloidea</taxon>
        <taxon>Ancylostomatidae</taxon>
        <taxon>Ancylostomatinae</taxon>
        <taxon>Ancylostoma</taxon>
    </lineage>
</organism>
<dbReference type="AlphaFoldDB" id="A0A016U1B2"/>
<dbReference type="EMBL" id="JARK01001400">
    <property type="protein sequence ID" value="EYC08791.1"/>
    <property type="molecule type" value="Genomic_DNA"/>
</dbReference>
<dbReference type="Proteomes" id="UP000024635">
    <property type="component" value="Unassembled WGS sequence"/>
</dbReference>
<protein>
    <submittedName>
        <fullName evidence="1">Uncharacterized protein</fullName>
    </submittedName>
</protein>
<sequence>MFDCQWIAMTPSRLCSPSFACLEHIGMYIVAASFSISFLQYIKPHKAPDDDAIDGEKTLNTSLHNRVQAN</sequence>
<keyword evidence="2" id="KW-1185">Reference proteome</keyword>
<name>A0A016U1B2_9BILA</name>
<comment type="caution">
    <text evidence="1">The sequence shown here is derived from an EMBL/GenBank/DDBJ whole genome shotgun (WGS) entry which is preliminary data.</text>
</comment>
<gene>
    <name evidence="1" type="primary">Acey_s0064.g3530</name>
    <name evidence="1" type="ORF">Y032_0064g3530</name>
</gene>
<evidence type="ECO:0000313" key="1">
    <source>
        <dbReference type="EMBL" id="EYC08791.1"/>
    </source>
</evidence>
<accession>A0A016U1B2</accession>
<reference evidence="2" key="1">
    <citation type="journal article" date="2015" name="Nat. Genet.">
        <title>The genome and transcriptome of the zoonotic hookworm Ancylostoma ceylanicum identify infection-specific gene families.</title>
        <authorList>
            <person name="Schwarz E.M."/>
            <person name="Hu Y."/>
            <person name="Antoshechkin I."/>
            <person name="Miller M.M."/>
            <person name="Sternberg P.W."/>
            <person name="Aroian R.V."/>
        </authorList>
    </citation>
    <scope>NUCLEOTIDE SEQUENCE</scope>
    <source>
        <strain evidence="2">HY135</strain>
    </source>
</reference>